<name>A0ABM1MA24_NICVS</name>
<dbReference type="Gene3D" id="3.20.20.190">
    <property type="entry name" value="Phosphatidylinositol (PI) phosphodiesterase"/>
    <property type="match status" value="1"/>
</dbReference>
<sequence length="358" mass="41522">MFLIISVLMQTCLNFVIFSYGLWYFLIDVLYLFLPFGLIPTAIIFVTLVIFKVPKPSNSQLERIVGRELYLENGADDRPAMRTVGHRGAGLDAPENSLAAFKICEEKNCSYVEFDITLTKDLVPVVFHDTTLERTANVKLKVKDITYAELMEIDIAMNHPFKEKFRNTKVPTLEETVVLLLNSKLNMFIDLKYHDYRNFFQIVKVVNDLFVKYPELHHRAVVSSFYPSLIYLIRRNNPKIVCSIAYRPYFFSYSGYMFPEGLGRRRARFLPKHLVNLMVDKLHSWLLPKVTYYVTGISLILLHKDFMSADVVMNWRRKGVRVCAWTVNHPAEKQYCSKILKIAYFTDTLVGEGTAHAN</sequence>
<dbReference type="PANTHER" id="PTHR46320">
    <property type="entry name" value="GLYCEROPHOSPHODIESTER PHOSPHODIESTERASE 1"/>
    <property type="match status" value="1"/>
</dbReference>
<protein>
    <submittedName>
        <fullName evidence="4">Glycerophosphodiester phosphodiesterase 1 isoform X1</fullName>
    </submittedName>
</protein>
<dbReference type="GeneID" id="108558883"/>
<feature type="transmembrane region" description="Helical" evidence="1">
    <location>
        <begin position="7"/>
        <end position="26"/>
    </location>
</feature>
<accession>A0ABM1MA24</accession>
<keyword evidence="1" id="KW-0472">Membrane</keyword>
<dbReference type="RefSeq" id="XP_017771424.1">
    <property type="nucleotide sequence ID" value="XM_017915935.1"/>
</dbReference>
<dbReference type="Proteomes" id="UP000695000">
    <property type="component" value="Unplaced"/>
</dbReference>
<gene>
    <name evidence="4" type="primary">LOC108558883</name>
</gene>
<keyword evidence="1" id="KW-0812">Transmembrane</keyword>
<evidence type="ECO:0000259" key="2">
    <source>
        <dbReference type="PROSITE" id="PS51704"/>
    </source>
</evidence>
<evidence type="ECO:0000313" key="4">
    <source>
        <dbReference type="RefSeq" id="XP_017771424.1"/>
    </source>
</evidence>
<keyword evidence="3" id="KW-1185">Reference proteome</keyword>
<feature type="transmembrane region" description="Helical" evidence="1">
    <location>
        <begin position="32"/>
        <end position="51"/>
    </location>
</feature>
<proteinExistence type="predicted"/>
<reference evidence="4" key="1">
    <citation type="submission" date="2025-08" db="UniProtKB">
        <authorList>
            <consortium name="RefSeq"/>
        </authorList>
    </citation>
    <scope>IDENTIFICATION</scope>
    <source>
        <tissue evidence="4">Whole Larva</tissue>
    </source>
</reference>
<feature type="domain" description="GP-PDE" evidence="2">
    <location>
        <begin position="81"/>
        <end position="336"/>
    </location>
</feature>
<dbReference type="InterPro" id="IPR017946">
    <property type="entry name" value="PLC-like_Pdiesterase_TIM-brl"/>
</dbReference>
<organism evidence="3 4">
    <name type="scientific">Nicrophorus vespilloides</name>
    <name type="common">Boreal carrion beetle</name>
    <dbReference type="NCBI Taxonomy" id="110193"/>
    <lineage>
        <taxon>Eukaryota</taxon>
        <taxon>Metazoa</taxon>
        <taxon>Ecdysozoa</taxon>
        <taxon>Arthropoda</taxon>
        <taxon>Hexapoda</taxon>
        <taxon>Insecta</taxon>
        <taxon>Pterygota</taxon>
        <taxon>Neoptera</taxon>
        <taxon>Endopterygota</taxon>
        <taxon>Coleoptera</taxon>
        <taxon>Polyphaga</taxon>
        <taxon>Staphyliniformia</taxon>
        <taxon>Silphidae</taxon>
        <taxon>Nicrophorinae</taxon>
        <taxon>Nicrophorus</taxon>
    </lineage>
</organism>
<evidence type="ECO:0000313" key="3">
    <source>
        <dbReference type="Proteomes" id="UP000695000"/>
    </source>
</evidence>
<dbReference type="PROSITE" id="PS51704">
    <property type="entry name" value="GP_PDE"/>
    <property type="match status" value="1"/>
</dbReference>
<dbReference type="SUPFAM" id="SSF51695">
    <property type="entry name" value="PLC-like phosphodiesterases"/>
    <property type="match status" value="1"/>
</dbReference>
<dbReference type="Pfam" id="PF03009">
    <property type="entry name" value="GDPD"/>
    <property type="match status" value="1"/>
</dbReference>
<evidence type="ECO:0000256" key="1">
    <source>
        <dbReference type="SAM" id="Phobius"/>
    </source>
</evidence>
<dbReference type="InterPro" id="IPR030395">
    <property type="entry name" value="GP_PDE_dom"/>
</dbReference>
<dbReference type="PANTHER" id="PTHR46320:SF1">
    <property type="entry name" value="GLYCEROPHOSPHODIESTER PHOSPHODIESTERASE 1"/>
    <property type="match status" value="1"/>
</dbReference>
<keyword evidence="1" id="KW-1133">Transmembrane helix</keyword>